<proteinExistence type="predicted"/>
<sequence length="290" mass="33034">MNLVIALFCLVPFLAGQEPDSEKIVRKEVIEAQAEIRIDEPKPLLGLWLDPMEALDTLLVGKEAKVQGEFDRKMEAVLFPRIVRFSRYLREPLASKKLSDRITIDLPEKARRKCKLWRLRIIDPAGTPVKTLRGKGRPPDRLEWNGLTDDGKLLEIGTPYACMLDLMGKDTVTLILEHINVPAFAFRRGNEIIVRIDASRAYDPELLRLTPWGRDVLREILNLAREEYVRGVDIAVYDDRADVARDCVGSVLDMFKRGIALNEDYIKAESRFPTGDLAGKRLIEIKLNKS</sequence>
<dbReference type="Proteomes" id="UP000885931">
    <property type="component" value="Unassembled WGS sequence"/>
</dbReference>
<dbReference type="AlphaFoldDB" id="A0A7C0XB96"/>
<reference evidence="1" key="1">
    <citation type="journal article" date="2020" name="mSystems">
        <title>Genome- and Community-Level Interaction Insights into Carbon Utilization and Element Cycling Functions of Hydrothermarchaeota in Hydrothermal Sediment.</title>
        <authorList>
            <person name="Zhou Z."/>
            <person name="Liu Y."/>
            <person name="Xu W."/>
            <person name="Pan J."/>
            <person name="Luo Z.H."/>
            <person name="Li M."/>
        </authorList>
    </citation>
    <scope>NUCLEOTIDE SEQUENCE [LARGE SCALE GENOMIC DNA]</scope>
    <source>
        <strain evidence="1">HyVt-237</strain>
    </source>
</reference>
<dbReference type="EMBL" id="DRBW01000167">
    <property type="protein sequence ID" value="HDM90387.1"/>
    <property type="molecule type" value="Genomic_DNA"/>
</dbReference>
<comment type="caution">
    <text evidence="1">The sequence shown here is derived from an EMBL/GenBank/DDBJ whole genome shotgun (WGS) entry which is preliminary data.</text>
</comment>
<accession>A0A7C0XB96</accession>
<organism evidence="1">
    <name type="scientific">candidate division WOR-3 bacterium</name>
    <dbReference type="NCBI Taxonomy" id="2052148"/>
    <lineage>
        <taxon>Bacteria</taxon>
        <taxon>Bacteria division WOR-3</taxon>
    </lineage>
</organism>
<name>A0A7C0XB96_UNCW3</name>
<evidence type="ECO:0000313" key="1">
    <source>
        <dbReference type="EMBL" id="HDM90387.1"/>
    </source>
</evidence>
<protein>
    <submittedName>
        <fullName evidence="1">Uncharacterized protein</fullName>
    </submittedName>
</protein>
<gene>
    <name evidence="1" type="ORF">ENG67_04160</name>
</gene>